<name>A0AAU9NC66_9ASTR</name>
<proteinExistence type="predicted"/>
<organism evidence="1 2">
    <name type="scientific">Lactuca virosa</name>
    <dbReference type="NCBI Taxonomy" id="75947"/>
    <lineage>
        <taxon>Eukaryota</taxon>
        <taxon>Viridiplantae</taxon>
        <taxon>Streptophyta</taxon>
        <taxon>Embryophyta</taxon>
        <taxon>Tracheophyta</taxon>
        <taxon>Spermatophyta</taxon>
        <taxon>Magnoliopsida</taxon>
        <taxon>eudicotyledons</taxon>
        <taxon>Gunneridae</taxon>
        <taxon>Pentapetalae</taxon>
        <taxon>asterids</taxon>
        <taxon>campanulids</taxon>
        <taxon>Asterales</taxon>
        <taxon>Asteraceae</taxon>
        <taxon>Cichorioideae</taxon>
        <taxon>Cichorieae</taxon>
        <taxon>Lactucinae</taxon>
        <taxon>Lactuca</taxon>
    </lineage>
</organism>
<protein>
    <submittedName>
        <fullName evidence="1">Uncharacterized protein</fullName>
    </submittedName>
</protein>
<evidence type="ECO:0000313" key="1">
    <source>
        <dbReference type="EMBL" id="CAH1433005.1"/>
    </source>
</evidence>
<comment type="caution">
    <text evidence="1">The sequence shown here is derived from an EMBL/GenBank/DDBJ whole genome shotgun (WGS) entry which is preliminary data.</text>
</comment>
<accession>A0AAU9NC66</accession>
<dbReference type="Proteomes" id="UP001157418">
    <property type="component" value="Unassembled WGS sequence"/>
</dbReference>
<sequence>MSTANTAVDYFNKTEDEVFEPNMMIESNNVRFNPPIEDYPEELKMLVQLVMTRWFYYYLQKDDENHNIPDGIERQQDAGCPNSSITIRRIV</sequence>
<keyword evidence="2" id="KW-1185">Reference proteome</keyword>
<gene>
    <name evidence="1" type="ORF">LVIROSA_LOCUS19619</name>
</gene>
<evidence type="ECO:0000313" key="2">
    <source>
        <dbReference type="Proteomes" id="UP001157418"/>
    </source>
</evidence>
<dbReference type="EMBL" id="CAKMRJ010003334">
    <property type="protein sequence ID" value="CAH1433005.1"/>
    <property type="molecule type" value="Genomic_DNA"/>
</dbReference>
<reference evidence="1 2" key="1">
    <citation type="submission" date="2022-01" db="EMBL/GenBank/DDBJ databases">
        <authorList>
            <person name="Xiong W."/>
            <person name="Schranz E."/>
        </authorList>
    </citation>
    <scope>NUCLEOTIDE SEQUENCE [LARGE SCALE GENOMIC DNA]</scope>
</reference>
<dbReference type="AlphaFoldDB" id="A0AAU9NC66"/>